<feature type="region of interest" description="Disordered" evidence="1">
    <location>
        <begin position="1"/>
        <end position="21"/>
    </location>
</feature>
<proteinExistence type="predicted"/>
<evidence type="ECO:0000259" key="2">
    <source>
        <dbReference type="Pfam" id="PF01370"/>
    </source>
</evidence>
<dbReference type="Pfam" id="PF01370">
    <property type="entry name" value="Epimerase"/>
    <property type="match status" value="1"/>
</dbReference>
<dbReference type="PANTHER" id="PTHR43245">
    <property type="entry name" value="BIFUNCTIONAL POLYMYXIN RESISTANCE PROTEIN ARNA"/>
    <property type="match status" value="1"/>
</dbReference>
<protein>
    <submittedName>
        <fullName evidence="3">UDP-glucose 4-epimerase</fullName>
    </submittedName>
</protein>
<comment type="caution">
    <text evidence="3">The sequence shown here is derived from an EMBL/GenBank/DDBJ whole genome shotgun (WGS) entry which is preliminary data.</text>
</comment>
<reference evidence="4" key="1">
    <citation type="submission" date="2020-06" db="EMBL/GenBank/DDBJ databases">
        <title>Draft genomic sequence of Geomonas sp. Red330.</title>
        <authorList>
            <person name="Itoh H."/>
            <person name="Zhenxing X."/>
            <person name="Ushijima N."/>
            <person name="Masuda Y."/>
            <person name="Shiratori Y."/>
            <person name="Senoo K."/>
        </authorList>
    </citation>
    <scope>NUCLEOTIDE SEQUENCE [LARGE SCALE GENOMIC DNA]</scope>
    <source>
        <strain evidence="4">Red330</strain>
    </source>
</reference>
<name>A0A6V8MH63_9BACT</name>
<dbReference type="InterPro" id="IPR001509">
    <property type="entry name" value="Epimerase_deHydtase"/>
</dbReference>
<dbReference type="PANTHER" id="PTHR43245:SF58">
    <property type="entry name" value="BLL5923 PROTEIN"/>
    <property type="match status" value="1"/>
</dbReference>
<organism evidence="3 4">
    <name type="scientific">Geomonas silvestris</name>
    <dbReference type="NCBI Taxonomy" id="2740184"/>
    <lineage>
        <taxon>Bacteria</taxon>
        <taxon>Pseudomonadati</taxon>
        <taxon>Thermodesulfobacteriota</taxon>
        <taxon>Desulfuromonadia</taxon>
        <taxon>Geobacterales</taxon>
        <taxon>Geobacteraceae</taxon>
        <taxon>Geomonas</taxon>
    </lineage>
</organism>
<dbReference type="RefSeq" id="WP_246399304.1">
    <property type="nucleotide sequence ID" value="NZ_BLXX01000004.1"/>
</dbReference>
<evidence type="ECO:0000313" key="3">
    <source>
        <dbReference type="EMBL" id="GFO59331.1"/>
    </source>
</evidence>
<dbReference type="InterPro" id="IPR050177">
    <property type="entry name" value="Lipid_A_modif_metabolic_enz"/>
</dbReference>
<dbReference type="InterPro" id="IPR036291">
    <property type="entry name" value="NAD(P)-bd_dom_sf"/>
</dbReference>
<gene>
    <name evidence="3" type="ORF">GMST_16560</name>
</gene>
<dbReference type="Proteomes" id="UP000556026">
    <property type="component" value="Unassembled WGS sequence"/>
</dbReference>
<dbReference type="Gene3D" id="3.40.50.720">
    <property type="entry name" value="NAD(P)-binding Rossmann-like Domain"/>
    <property type="match status" value="1"/>
</dbReference>
<accession>A0A6V8MH63</accession>
<sequence length="343" mass="36970">MNKMRQQGHPNPGGPRDARSPRATRVLVTGAAGFVGTALCSRLVREGYQVRAVLREGGRTLLPAGVEGVALPALGGATDWGEALEGVDLVVHLAARVHQLRETAPDPLAAYRAVNVQGAVRLAREAARAGVRRLVFASSVKVHGEGGGDPYRELTPPAPLDPYGISKWEAEQALWRVAEETGLEVVVLRPPLVYGPGGRANFFKLFRVIERGLPLPLGSLKNRRSLIYLENLVDALLTALRHPAAAGETFLVSDGEDLSTTQLVRRAAQALKVPARLVPFPAALLRLAGVLSGRNATVQRLTGSLAVDSSRIRERLGWRPPYSVGQGLEETARWYLAARKEEP</sequence>
<dbReference type="CDD" id="cd05232">
    <property type="entry name" value="UDP_G4E_4_SDR_e"/>
    <property type="match status" value="1"/>
</dbReference>
<dbReference type="SUPFAM" id="SSF51735">
    <property type="entry name" value="NAD(P)-binding Rossmann-fold domains"/>
    <property type="match status" value="1"/>
</dbReference>
<keyword evidence="4" id="KW-1185">Reference proteome</keyword>
<dbReference type="EMBL" id="BLXX01000004">
    <property type="protein sequence ID" value="GFO59331.1"/>
    <property type="molecule type" value="Genomic_DNA"/>
</dbReference>
<evidence type="ECO:0000256" key="1">
    <source>
        <dbReference type="SAM" id="MobiDB-lite"/>
    </source>
</evidence>
<feature type="domain" description="NAD-dependent epimerase/dehydratase" evidence="2">
    <location>
        <begin position="26"/>
        <end position="250"/>
    </location>
</feature>
<dbReference type="AlphaFoldDB" id="A0A6V8MH63"/>
<evidence type="ECO:0000313" key="4">
    <source>
        <dbReference type="Proteomes" id="UP000556026"/>
    </source>
</evidence>